<comment type="caution">
    <text evidence="1">The sequence shown here is derived from an EMBL/GenBank/DDBJ whole genome shotgun (WGS) entry which is preliminary data.</text>
</comment>
<gene>
    <name evidence="1" type="ORF">FEM21_25940</name>
</gene>
<keyword evidence="2" id="KW-1185">Reference proteome</keyword>
<proteinExistence type="predicted"/>
<reference evidence="1 2" key="1">
    <citation type="submission" date="2014-05" db="EMBL/GenBank/DDBJ databases">
        <title>Genome Sequence of Flavobacterium sp. EM1321.</title>
        <authorList>
            <person name="Shin S.-K."/>
            <person name="Yi H."/>
        </authorList>
    </citation>
    <scope>NUCLEOTIDE SEQUENCE [LARGE SCALE GENOMIC DNA]</scope>
    <source>
        <strain evidence="1 2">EM1321</strain>
    </source>
</reference>
<dbReference type="EMBL" id="JNCA01000024">
    <property type="protein sequence ID" value="KDN54343.1"/>
    <property type="molecule type" value="Genomic_DNA"/>
</dbReference>
<evidence type="ECO:0000313" key="2">
    <source>
        <dbReference type="Proteomes" id="UP000027064"/>
    </source>
</evidence>
<organism evidence="1 2">
    <name type="scientific">Flavobacterium seoulense</name>
    <dbReference type="NCBI Taxonomy" id="1492738"/>
    <lineage>
        <taxon>Bacteria</taxon>
        <taxon>Pseudomonadati</taxon>
        <taxon>Bacteroidota</taxon>
        <taxon>Flavobacteriia</taxon>
        <taxon>Flavobacteriales</taxon>
        <taxon>Flavobacteriaceae</taxon>
        <taxon>Flavobacterium</taxon>
    </lineage>
</organism>
<dbReference type="AlphaFoldDB" id="A0A066WP73"/>
<name>A0A066WP73_9FLAO</name>
<dbReference type="Proteomes" id="UP000027064">
    <property type="component" value="Unassembled WGS sequence"/>
</dbReference>
<sequence length="41" mass="4249">MSGTLGAVISCGWLSNLGNSINAAHNKIPVKRALKEVLVVS</sequence>
<evidence type="ECO:0000313" key="1">
    <source>
        <dbReference type="EMBL" id="KDN54343.1"/>
    </source>
</evidence>
<dbReference type="PATRIC" id="fig|1492738.3.peg.2581"/>
<protein>
    <submittedName>
        <fullName evidence="1">Uncharacterized protein</fullName>
    </submittedName>
</protein>
<accession>A0A066WP73</accession>